<sequence>MARWGLLSWSDKEAEERDGCGWETQQGAAVVVASRRGNKNGGWPEKADMEGERVKDFESGRESEEKWRGRADCGASEKREMQGSAAVAMGLGTVREAVVEMGMA</sequence>
<protein>
    <submittedName>
        <fullName evidence="2">Uncharacterized protein</fullName>
    </submittedName>
</protein>
<gene>
    <name evidence="2" type="ORF">OIU74_006781</name>
</gene>
<dbReference type="Proteomes" id="UP001151752">
    <property type="component" value="Chromosome 11"/>
</dbReference>
<proteinExistence type="predicted"/>
<reference evidence="2" key="2">
    <citation type="journal article" date="2023" name="Int. J. Mol. Sci.">
        <title>De Novo Assembly and Annotation of 11 Diverse Shrub Willow (Salix) Genomes Reveals Novel Gene Organization in Sex-Linked Regions.</title>
        <authorList>
            <person name="Hyden B."/>
            <person name="Feng K."/>
            <person name="Yates T.B."/>
            <person name="Jawdy S."/>
            <person name="Cereghino C."/>
            <person name="Smart L.B."/>
            <person name="Muchero W."/>
        </authorList>
    </citation>
    <scope>NUCLEOTIDE SEQUENCE</scope>
    <source>
        <tissue evidence="2">Shoot tip</tissue>
    </source>
</reference>
<accession>A0A9Q0ZBW0</accession>
<evidence type="ECO:0000313" key="2">
    <source>
        <dbReference type="EMBL" id="KAJ6728771.1"/>
    </source>
</evidence>
<evidence type="ECO:0000313" key="3">
    <source>
        <dbReference type="Proteomes" id="UP001151752"/>
    </source>
</evidence>
<organism evidence="2 3">
    <name type="scientific">Salix koriyanagi</name>
    <dbReference type="NCBI Taxonomy" id="2511006"/>
    <lineage>
        <taxon>Eukaryota</taxon>
        <taxon>Viridiplantae</taxon>
        <taxon>Streptophyta</taxon>
        <taxon>Embryophyta</taxon>
        <taxon>Tracheophyta</taxon>
        <taxon>Spermatophyta</taxon>
        <taxon>Magnoliopsida</taxon>
        <taxon>eudicotyledons</taxon>
        <taxon>Gunneridae</taxon>
        <taxon>Pentapetalae</taxon>
        <taxon>rosids</taxon>
        <taxon>fabids</taxon>
        <taxon>Malpighiales</taxon>
        <taxon>Salicaceae</taxon>
        <taxon>Saliceae</taxon>
        <taxon>Salix</taxon>
    </lineage>
</organism>
<name>A0A9Q0ZBW0_9ROSI</name>
<evidence type="ECO:0000256" key="1">
    <source>
        <dbReference type="SAM" id="MobiDB-lite"/>
    </source>
</evidence>
<comment type="caution">
    <text evidence="2">The sequence shown here is derived from an EMBL/GenBank/DDBJ whole genome shotgun (WGS) entry which is preliminary data.</text>
</comment>
<dbReference type="EMBL" id="JAPFFM010000012">
    <property type="protein sequence ID" value="KAJ6728771.1"/>
    <property type="molecule type" value="Genomic_DNA"/>
</dbReference>
<feature type="region of interest" description="Disordered" evidence="1">
    <location>
        <begin position="52"/>
        <end position="78"/>
    </location>
</feature>
<dbReference type="AlphaFoldDB" id="A0A9Q0ZBW0"/>
<keyword evidence="3" id="KW-1185">Reference proteome</keyword>
<reference evidence="2" key="1">
    <citation type="submission" date="2022-11" db="EMBL/GenBank/DDBJ databases">
        <authorList>
            <person name="Hyden B.L."/>
            <person name="Feng K."/>
            <person name="Yates T."/>
            <person name="Jawdy S."/>
            <person name="Smart L.B."/>
            <person name="Muchero W."/>
        </authorList>
    </citation>
    <scope>NUCLEOTIDE SEQUENCE</scope>
    <source>
        <tissue evidence="2">Shoot tip</tissue>
    </source>
</reference>